<reference evidence="1 2" key="1">
    <citation type="submission" date="2013-12" db="EMBL/GenBank/DDBJ databases">
        <authorList>
            <consortium name="DOE Joint Genome Institute"/>
            <person name="Eisen J."/>
            <person name="Huntemann M."/>
            <person name="Han J."/>
            <person name="Chen A."/>
            <person name="Kyrpides N."/>
            <person name="Mavromatis K."/>
            <person name="Markowitz V."/>
            <person name="Palaniappan K."/>
            <person name="Ivanova N."/>
            <person name="Schaumberg A."/>
            <person name="Pati A."/>
            <person name="Liolios K."/>
            <person name="Nordberg H.P."/>
            <person name="Cantor M.N."/>
            <person name="Hua S.X."/>
            <person name="Woyke T."/>
        </authorList>
    </citation>
    <scope>NUCLEOTIDE SEQUENCE [LARGE SCALE GENOMIC DNA]</scope>
    <source>
        <strain evidence="2">DSM 18177</strain>
    </source>
</reference>
<dbReference type="Proteomes" id="UP000018901">
    <property type="component" value="Chromosome"/>
</dbReference>
<protein>
    <submittedName>
        <fullName evidence="1">Uncharacterized protein</fullName>
    </submittedName>
</protein>
<dbReference type="EMBL" id="CP007034">
    <property type="protein sequence ID" value="AHF13550.1"/>
    <property type="molecule type" value="Genomic_DNA"/>
</dbReference>
<accession>W0ERV9</accession>
<gene>
    <name evidence="1" type="ORF">BARVI_01000</name>
</gene>
<keyword evidence="2" id="KW-1185">Reference proteome</keyword>
<organism evidence="1 2">
    <name type="scientific">Barnesiella viscericola DSM 18177</name>
    <dbReference type="NCBI Taxonomy" id="880074"/>
    <lineage>
        <taxon>Bacteria</taxon>
        <taxon>Pseudomonadati</taxon>
        <taxon>Bacteroidota</taxon>
        <taxon>Bacteroidia</taxon>
        <taxon>Bacteroidales</taxon>
        <taxon>Barnesiellaceae</taxon>
        <taxon>Barnesiella</taxon>
    </lineage>
</organism>
<sequence>MAIKKEEKMIFFVIFLKISNSFQNRTQSLYHQIKTMYD</sequence>
<dbReference type="KEGG" id="bvs:BARVI_01000"/>
<proteinExistence type="predicted"/>
<evidence type="ECO:0000313" key="2">
    <source>
        <dbReference type="Proteomes" id="UP000018901"/>
    </source>
</evidence>
<name>W0ERV9_9BACT</name>
<dbReference type="AlphaFoldDB" id="W0ERV9"/>
<evidence type="ECO:0000313" key="1">
    <source>
        <dbReference type="EMBL" id="AHF13550.1"/>
    </source>
</evidence>
<dbReference type="HOGENOM" id="CLU_3324993_0_0_10"/>